<dbReference type="PROSITE" id="PS01036">
    <property type="entry name" value="HSP70_3"/>
    <property type="match status" value="1"/>
</dbReference>
<dbReference type="InterPro" id="IPR018181">
    <property type="entry name" value="Heat_shock_70_CS"/>
</dbReference>
<dbReference type="SUPFAM" id="SSF53067">
    <property type="entry name" value="Actin-like ATPase domain"/>
    <property type="match status" value="2"/>
</dbReference>
<feature type="region of interest" description="Disordered" evidence="6">
    <location>
        <begin position="505"/>
        <end position="546"/>
    </location>
</feature>
<dbReference type="FunFam" id="1.20.1270.10:FF:000002">
    <property type="entry name" value="Heat shock 70 kDa protein 4"/>
    <property type="match status" value="1"/>
</dbReference>
<dbReference type="SUPFAM" id="SSF100934">
    <property type="entry name" value="Heat shock protein 70kD (HSP70), C-terminal subdomain"/>
    <property type="match status" value="1"/>
</dbReference>
<reference evidence="7" key="1">
    <citation type="submission" date="2022-08" db="EMBL/GenBank/DDBJ databases">
        <authorList>
            <person name="Kallberg Y."/>
            <person name="Tangrot J."/>
            <person name="Rosling A."/>
        </authorList>
    </citation>
    <scope>NUCLEOTIDE SEQUENCE</scope>
    <source>
        <strain evidence="7">Wild A</strain>
    </source>
</reference>
<dbReference type="GO" id="GO:0005524">
    <property type="term" value="F:ATP binding"/>
    <property type="evidence" value="ECO:0007669"/>
    <property type="project" value="UniProtKB-KW"/>
</dbReference>
<keyword evidence="5" id="KW-0346">Stress response</keyword>
<evidence type="ECO:0000256" key="3">
    <source>
        <dbReference type="ARBA" id="ARBA00022741"/>
    </source>
</evidence>
<proteinExistence type="predicted"/>
<dbReference type="Proteomes" id="UP001153678">
    <property type="component" value="Unassembled WGS sequence"/>
</dbReference>
<evidence type="ECO:0000256" key="4">
    <source>
        <dbReference type="ARBA" id="ARBA00022840"/>
    </source>
</evidence>
<keyword evidence="8" id="KW-1185">Reference proteome</keyword>
<dbReference type="PRINTS" id="PR00301">
    <property type="entry name" value="HEATSHOCK70"/>
</dbReference>
<dbReference type="Gene3D" id="3.30.420.40">
    <property type="match status" value="2"/>
</dbReference>
<evidence type="ECO:0000313" key="8">
    <source>
        <dbReference type="Proteomes" id="UP001153678"/>
    </source>
</evidence>
<dbReference type="AlphaFoldDB" id="A0A9W4SFP3"/>
<evidence type="ECO:0000256" key="5">
    <source>
        <dbReference type="ARBA" id="ARBA00023016"/>
    </source>
</evidence>
<feature type="compositionally biased region" description="Basic and acidic residues" evidence="6">
    <location>
        <begin position="738"/>
        <end position="753"/>
    </location>
</feature>
<dbReference type="Gene3D" id="3.90.640.10">
    <property type="entry name" value="Actin, Chain A, domain 4"/>
    <property type="match status" value="1"/>
</dbReference>
<keyword evidence="3" id="KW-0547">Nucleotide-binding</keyword>
<dbReference type="GO" id="GO:0140662">
    <property type="term" value="F:ATP-dependent protein folding chaperone"/>
    <property type="evidence" value="ECO:0007669"/>
    <property type="project" value="InterPro"/>
</dbReference>
<dbReference type="EMBL" id="CAMKVN010000341">
    <property type="protein sequence ID" value="CAI2166867.1"/>
    <property type="molecule type" value="Genomic_DNA"/>
</dbReference>
<protein>
    <submittedName>
        <fullName evidence="7">9337_t:CDS:1</fullName>
    </submittedName>
</protein>
<dbReference type="Pfam" id="PF00012">
    <property type="entry name" value="HSP70"/>
    <property type="match status" value="1"/>
</dbReference>
<keyword evidence="2" id="KW-0963">Cytoplasm</keyword>
<dbReference type="PANTHER" id="PTHR45639">
    <property type="entry name" value="HSC70CB, ISOFORM G-RELATED"/>
    <property type="match status" value="1"/>
</dbReference>
<accession>A0A9W4SFP3</accession>
<dbReference type="FunFam" id="3.30.420.40:FF:000171">
    <property type="entry name" value="Heat shock 70 kDa protein 4"/>
    <property type="match status" value="2"/>
</dbReference>
<dbReference type="PANTHER" id="PTHR45639:SF4">
    <property type="entry name" value="HSC70CB, ISOFORM G"/>
    <property type="match status" value="1"/>
</dbReference>
<evidence type="ECO:0000256" key="6">
    <source>
        <dbReference type="SAM" id="MobiDB-lite"/>
    </source>
</evidence>
<dbReference type="FunFam" id="3.30.30.30:FF:000002">
    <property type="entry name" value="Heat shock 70 kDa protein 4"/>
    <property type="match status" value="1"/>
</dbReference>
<dbReference type="FunFam" id="3.90.640.10:FF:000004">
    <property type="entry name" value="Heat shock 70 kDa protein 4"/>
    <property type="match status" value="1"/>
</dbReference>
<comment type="caution">
    <text evidence="7">The sequence shown here is derived from an EMBL/GenBank/DDBJ whole genome shotgun (WGS) entry which is preliminary data.</text>
</comment>
<keyword evidence="4" id="KW-0067">ATP-binding</keyword>
<dbReference type="GO" id="GO:0005634">
    <property type="term" value="C:nucleus"/>
    <property type="evidence" value="ECO:0007669"/>
    <property type="project" value="TreeGrafter"/>
</dbReference>
<dbReference type="InterPro" id="IPR043129">
    <property type="entry name" value="ATPase_NBD"/>
</dbReference>
<organism evidence="7 8">
    <name type="scientific">Funneliformis geosporum</name>
    <dbReference type="NCBI Taxonomy" id="1117311"/>
    <lineage>
        <taxon>Eukaryota</taxon>
        <taxon>Fungi</taxon>
        <taxon>Fungi incertae sedis</taxon>
        <taxon>Mucoromycota</taxon>
        <taxon>Glomeromycotina</taxon>
        <taxon>Glomeromycetes</taxon>
        <taxon>Glomerales</taxon>
        <taxon>Glomeraceae</taxon>
        <taxon>Funneliformis</taxon>
    </lineage>
</organism>
<feature type="compositionally biased region" description="Basic and acidic residues" evidence="6">
    <location>
        <begin position="762"/>
        <end position="773"/>
    </location>
</feature>
<dbReference type="Gene3D" id="1.20.1270.10">
    <property type="match status" value="1"/>
</dbReference>
<name>A0A9W4SFP3_9GLOM</name>
<gene>
    <name evidence="7" type="ORF">FWILDA_LOCUS2786</name>
</gene>
<comment type="subcellular location">
    <subcellularLocation>
        <location evidence="1">Cytoplasm</location>
    </subcellularLocation>
</comment>
<evidence type="ECO:0000313" key="7">
    <source>
        <dbReference type="EMBL" id="CAI2166867.1"/>
    </source>
</evidence>
<dbReference type="InterPro" id="IPR029047">
    <property type="entry name" value="HSP70_peptide-bd_sf"/>
</dbReference>
<dbReference type="Gene3D" id="3.30.30.30">
    <property type="match status" value="1"/>
</dbReference>
<feature type="compositionally biased region" description="Basic and acidic residues" evidence="6">
    <location>
        <begin position="505"/>
        <end position="529"/>
    </location>
</feature>
<sequence>MSVVGIDFGNLNSKIAIARNRGIDVICNEVSNRATPSLVSFGPKQRYLGEAAKTQEISNFKNTVSSLKRLAGRTYQDKEIQEIEKEYINAELVDEKGQLGVKVQYLGEQRIFTNTQLLAMYFTKLKDITSAELKIPISDVVISVPGWFTDIQRRSILDAAEVAGLNCLRLMNDITAAALGYGITKTDLPEDKAQARNVVFVDIGHSCYNVAVVSFVKGQLTVKSTAYDRHFGGRNFDQVLADHFAEVIKTKYKIDIKTNPKAIFRLRTAIEKLKKVLSANTQAPLSVESIMNDIDVQAIITRQEFEELSNHLFDRIEGPLSQALQESGLKLEDIHSIEVVGGSTRVPSIKERISKFFGKELNYTLNQDEAVARGCALQCAILSPVFKVREFTVRDIINYPIKIQWETIPEIPDEGTELVVFPKNNSIPSTKILTFYRKQPFDIEAHYAEPDKIPAGINPWIGRFSIKGVTPTETGELSIIKVKARLNVHSVLYVESASVYEEVIKEEKEESPKPEDPHQMETDKTEEAQPRPPSPTTKKVKNQVKKGELPLVSGTGGLDKSIITQFKEMEGQMIATDKLVADTETQKNALEEYIYDIRAKIESSYQEFVNPADKDIISNLLTSTEDWLYDEGEDATKSIYSEKLDELKKYGNPIVERYRESDERPRAEKLLRESIQQFILSATSNEERYNHIPEEEKKSIMERATKISEWLNEKLTAQNNVPKYESPIVFVRDILKERETPKAEEASTEKETNEGQSTNENASKKEQTEMDVD</sequence>
<feature type="region of interest" description="Disordered" evidence="6">
    <location>
        <begin position="738"/>
        <end position="773"/>
    </location>
</feature>
<dbReference type="Gene3D" id="2.60.34.10">
    <property type="entry name" value="Substrate Binding Domain Of DNAk, Chain A, domain 1"/>
    <property type="match status" value="1"/>
</dbReference>
<dbReference type="OrthoDB" id="434160at2759"/>
<evidence type="ECO:0000256" key="1">
    <source>
        <dbReference type="ARBA" id="ARBA00004496"/>
    </source>
</evidence>
<dbReference type="InterPro" id="IPR029048">
    <property type="entry name" value="HSP70_C_sf"/>
</dbReference>
<dbReference type="SUPFAM" id="SSF100920">
    <property type="entry name" value="Heat shock protein 70kD (HSP70), peptide-binding domain"/>
    <property type="match status" value="1"/>
</dbReference>
<dbReference type="GO" id="GO:0005829">
    <property type="term" value="C:cytosol"/>
    <property type="evidence" value="ECO:0007669"/>
    <property type="project" value="TreeGrafter"/>
</dbReference>
<dbReference type="CDD" id="cd24094">
    <property type="entry name" value="ASKHA_NBD_HSP70_ScSse"/>
    <property type="match status" value="1"/>
</dbReference>
<dbReference type="InterPro" id="IPR013126">
    <property type="entry name" value="Hsp_70_fam"/>
</dbReference>
<evidence type="ECO:0000256" key="2">
    <source>
        <dbReference type="ARBA" id="ARBA00022490"/>
    </source>
</evidence>
<dbReference type="FunFam" id="2.60.34.10:FF:000011">
    <property type="entry name" value="Heat shock protein hsp88"/>
    <property type="match status" value="1"/>
</dbReference>